<evidence type="ECO:0000313" key="1">
    <source>
        <dbReference type="EMBL" id="MBF4438493.1"/>
    </source>
</evidence>
<feature type="non-terminal residue" evidence="1">
    <location>
        <position position="102"/>
    </location>
</feature>
<name>A0AAW4BU78_VIBAN</name>
<evidence type="ECO:0000313" key="2">
    <source>
        <dbReference type="Proteomes" id="UP000786185"/>
    </source>
</evidence>
<dbReference type="EMBL" id="SCLC01002162">
    <property type="protein sequence ID" value="MBF4438493.1"/>
    <property type="molecule type" value="Genomic_DNA"/>
</dbReference>
<dbReference type="GO" id="GO:0004519">
    <property type="term" value="F:endonuclease activity"/>
    <property type="evidence" value="ECO:0007669"/>
    <property type="project" value="UniProtKB-KW"/>
</dbReference>
<reference evidence="1" key="1">
    <citation type="journal article" date="2021" name="PeerJ">
        <title>Analysis of 44 Vibrio anguillarum genomes reveals high genetic diversity.</title>
        <authorList>
            <person name="Hansen M.J."/>
            <person name="Dalsgaard I."/>
        </authorList>
    </citation>
    <scope>NUCLEOTIDE SEQUENCE</scope>
    <source>
        <strain evidence="1">850617-1/1</strain>
    </source>
</reference>
<sequence>MITVLEDIKKHLPTFMPNAGYVERTWRDLFHTYLSDDVINAMSTVQTLPLFNLITKVIYQANTLTSRFDDKQMPLSASYLDTAIAYLTSQKADENAYLGSVS</sequence>
<keyword evidence="1" id="KW-0378">Hydrolase</keyword>
<dbReference type="AlphaFoldDB" id="A0AAW4BU78"/>
<gene>
    <name evidence="1" type="ORF">ERJ77_29195</name>
</gene>
<dbReference type="Proteomes" id="UP000786185">
    <property type="component" value="Unassembled WGS sequence"/>
</dbReference>
<protein>
    <submittedName>
        <fullName evidence="1">Type II restriction endonuclease subunit R</fullName>
    </submittedName>
</protein>
<keyword evidence="1" id="KW-0540">Nuclease</keyword>
<organism evidence="1 2">
    <name type="scientific">Vibrio anguillarum</name>
    <name type="common">Listonella anguillarum</name>
    <dbReference type="NCBI Taxonomy" id="55601"/>
    <lineage>
        <taxon>Bacteria</taxon>
        <taxon>Pseudomonadati</taxon>
        <taxon>Pseudomonadota</taxon>
        <taxon>Gammaproteobacteria</taxon>
        <taxon>Vibrionales</taxon>
        <taxon>Vibrionaceae</taxon>
        <taxon>Vibrio</taxon>
    </lineage>
</organism>
<keyword evidence="1" id="KW-0255">Endonuclease</keyword>
<accession>A0AAW4BU78</accession>
<proteinExistence type="predicted"/>
<comment type="caution">
    <text evidence="1">The sequence shown here is derived from an EMBL/GenBank/DDBJ whole genome shotgun (WGS) entry which is preliminary data.</text>
</comment>